<name>A0A1H1RDE7_9GAMM</name>
<keyword evidence="3" id="KW-1185">Reference proteome</keyword>
<feature type="compositionally biased region" description="Basic and acidic residues" evidence="1">
    <location>
        <begin position="117"/>
        <end position="131"/>
    </location>
</feature>
<feature type="region of interest" description="Disordered" evidence="1">
    <location>
        <begin position="1"/>
        <end position="160"/>
    </location>
</feature>
<feature type="compositionally biased region" description="Acidic residues" evidence="1">
    <location>
        <begin position="22"/>
        <end position="31"/>
    </location>
</feature>
<dbReference type="RefSeq" id="WP_093392418.1">
    <property type="nucleotide sequence ID" value="NZ_LT629736.1"/>
</dbReference>
<protein>
    <recommendedName>
        <fullName evidence="4">Phosphotransferase system, HPr-related protein</fullName>
    </recommendedName>
</protein>
<dbReference type="AlphaFoldDB" id="A0A1H1RDE7"/>
<evidence type="ECO:0000313" key="2">
    <source>
        <dbReference type="EMBL" id="SDS33693.1"/>
    </source>
</evidence>
<sequence length="160" mass="17046">MNRQRDDRPASERKIDPSEVAAEVDELEFPDEGVMGPVGEQPSEQGLPPERVNEAGLTEASFPGGGPTMDDVTPETILPDDGARSPNEPGAGEPTDRQLSEASIDEIGARGGLDEAELGRVDPLDGKRWDGDETEPLEPAPTVDRDFPADQNEEGKTGGE</sequence>
<evidence type="ECO:0008006" key="4">
    <source>
        <dbReference type="Google" id="ProtNLM"/>
    </source>
</evidence>
<accession>A0A1H1RDE7</accession>
<dbReference type="EMBL" id="LT629736">
    <property type="protein sequence ID" value="SDS33693.1"/>
    <property type="molecule type" value="Genomic_DNA"/>
</dbReference>
<feature type="compositionally biased region" description="Basic and acidic residues" evidence="1">
    <location>
        <begin position="1"/>
        <end position="17"/>
    </location>
</feature>
<gene>
    <name evidence="2" type="ORF">SAMN05216421_1339</name>
</gene>
<evidence type="ECO:0000313" key="3">
    <source>
        <dbReference type="Proteomes" id="UP000243207"/>
    </source>
</evidence>
<organism evidence="2 3">
    <name type="scientific">Halopseudomonas xinjiangensis</name>
    <dbReference type="NCBI Taxonomy" id="487184"/>
    <lineage>
        <taxon>Bacteria</taxon>
        <taxon>Pseudomonadati</taxon>
        <taxon>Pseudomonadota</taxon>
        <taxon>Gammaproteobacteria</taxon>
        <taxon>Pseudomonadales</taxon>
        <taxon>Pseudomonadaceae</taxon>
        <taxon>Halopseudomonas</taxon>
    </lineage>
</organism>
<reference evidence="3" key="1">
    <citation type="submission" date="2016-10" db="EMBL/GenBank/DDBJ databases">
        <authorList>
            <person name="Varghese N."/>
            <person name="Submissions S."/>
        </authorList>
    </citation>
    <scope>NUCLEOTIDE SEQUENCE [LARGE SCALE GENOMIC DNA]</scope>
    <source>
        <strain evidence="3">NRRL B-51270</strain>
    </source>
</reference>
<dbReference type="Proteomes" id="UP000243207">
    <property type="component" value="Chromosome I"/>
</dbReference>
<proteinExistence type="predicted"/>
<evidence type="ECO:0000256" key="1">
    <source>
        <dbReference type="SAM" id="MobiDB-lite"/>
    </source>
</evidence>
<dbReference type="OrthoDB" id="7026815at2"/>
<dbReference type="STRING" id="487184.SAMN05216421_1339"/>
<feature type="compositionally biased region" description="Basic and acidic residues" evidence="1">
    <location>
        <begin position="143"/>
        <end position="160"/>
    </location>
</feature>